<evidence type="ECO:0000313" key="1">
    <source>
        <dbReference type="EMBL" id="MPN59644.1"/>
    </source>
</evidence>
<organism evidence="1">
    <name type="scientific">bioreactor metagenome</name>
    <dbReference type="NCBI Taxonomy" id="1076179"/>
    <lineage>
        <taxon>unclassified sequences</taxon>
        <taxon>metagenomes</taxon>
        <taxon>ecological metagenomes</taxon>
    </lineage>
</organism>
<dbReference type="EMBL" id="VSSQ01133891">
    <property type="protein sequence ID" value="MPN59644.1"/>
    <property type="molecule type" value="Genomic_DNA"/>
</dbReference>
<name>A0A645JH15_9ZZZZ</name>
<comment type="caution">
    <text evidence="1">The sequence shown here is derived from an EMBL/GenBank/DDBJ whole genome shotgun (WGS) entry which is preliminary data.</text>
</comment>
<gene>
    <name evidence="1" type="ORF">SDC9_207365</name>
</gene>
<dbReference type="AlphaFoldDB" id="A0A645JH15"/>
<proteinExistence type="predicted"/>
<reference evidence="1" key="1">
    <citation type="submission" date="2019-08" db="EMBL/GenBank/DDBJ databases">
        <authorList>
            <person name="Kucharzyk K."/>
            <person name="Murdoch R.W."/>
            <person name="Higgins S."/>
            <person name="Loffler F."/>
        </authorList>
    </citation>
    <scope>NUCLEOTIDE SEQUENCE</scope>
</reference>
<accession>A0A645JH15</accession>
<sequence length="39" mass="4394">MIGKEQFKYGSARLEHAGRIGDDLHAFRNGEHAGRLELI</sequence>
<protein>
    <submittedName>
        <fullName evidence="1">Uncharacterized protein</fullName>
    </submittedName>
</protein>